<protein>
    <submittedName>
        <fullName evidence="1">Uncharacterized protein</fullName>
    </submittedName>
</protein>
<comment type="caution">
    <text evidence="1">The sequence shown here is derived from an EMBL/GenBank/DDBJ whole genome shotgun (WGS) entry which is preliminary data.</text>
</comment>
<evidence type="ECO:0000313" key="2">
    <source>
        <dbReference type="Proteomes" id="UP001174932"/>
    </source>
</evidence>
<dbReference type="Proteomes" id="UP001174932">
    <property type="component" value="Unassembled WGS sequence"/>
</dbReference>
<sequence length="45" mass="5322">MQDGFFKKAYANMMAARERQAQRIVASYISQMPERVRQVEVARMK</sequence>
<evidence type="ECO:0000313" key="1">
    <source>
        <dbReference type="EMBL" id="MDO6963488.1"/>
    </source>
</evidence>
<keyword evidence="2" id="KW-1185">Reference proteome</keyword>
<reference evidence="1" key="2">
    <citation type="submission" date="2023-07" db="EMBL/GenBank/DDBJ databases">
        <authorList>
            <person name="Shen H."/>
        </authorList>
    </citation>
    <scope>NUCLEOTIDE SEQUENCE</scope>
    <source>
        <strain evidence="1">TNR-22</strain>
    </source>
</reference>
<name>A0ABT8YJI0_9HYPH</name>
<accession>A0ABT8YJI0</accession>
<gene>
    <name evidence="1" type="ORF">Q4481_05940</name>
</gene>
<reference evidence="1" key="1">
    <citation type="journal article" date="2015" name="Int. J. Syst. Evol. Microbiol.">
        <title>Rhizobium alvei sp. nov., isolated from a freshwater river.</title>
        <authorList>
            <person name="Sheu S.Y."/>
            <person name="Huang H.W."/>
            <person name="Young C.C."/>
            <person name="Chen W.M."/>
        </authorList>
    </citation>
    <scope>NUCLEOTIDE SEQUENCE</scope>
    <source>
        <strain evidence="1">TNR-22</strain>
    </source>
</reference>
<organism evidence="1 2">
    <name type="scientific">Rhizobium alvei</name>
    <dbReference type="NCBI Taxonomy" id="1132659"/>
    <lineage>
        <taxon>Bacteria</taxon>
        <taxon>Pseudomonadati</taxon>
        <taxon>Pseudomonadota</taxon>
        <taxon>Alphaproteobacteria</taxon>
        <taxon>Hyphomicrobiales</taxon>
        <taxon>Rhizobiaceae</taxon>
        <taxon>Rhizobium/Agrobacterium group</taxon>
        <taxon>Rhizobium</taxon>
    </lineage>
</organism>
<dbReference type="RefSeq" id="WP_304375394.1">
    <property type="nucleotide sequence ID" value="NZ_JAUOZU010000005.1"/>
</dbReference>
<dbReference type="EMBL" id="JAUOZU010000005">
    <property type="protein sequence ID" value="MDO6963488.1"/>
    <property type="molecule type" value="Genomic_DNA"/>
</dbReference>
<proteinExistence type="predicted"/>